<sequence>MRILYASRGLGVHDERFLRVLSASDHDVFFLPLTRYTAPGLALPGNIRQIFIPTEKETTTHTIASLLDRWQIDLVHAGPMHDVARAVAFSGFSPLVSMSWGFDMLWDAERELLIWMAIKETLEHTTVFFCDANSVKTKAINEYGFDPERIVVFPWGVDHNLFYPTGRRAGRSANEPLRLFSNRTWEDQYGVDVLVDGLIRAGKTGLQFKAVLAGDGSLKATLQEKIKNSPISRQVQFVGRISQEDLPGYYNEADVYISASHVDGSSLSLMEAMSCGAVPLVSNIPSNREWVEDGVSGYLFEDGDDVQLAARLLALDKVRQNMPEISRRALAIAEERADWNKNQKIMLNGYELAMRLHHGNVS</sequence>
<feature type="domain" description="Glycosyl transferase family 1" evidence="2">
    <location>
        <begin position="186"/>
        <end position="315"/>
    </location>
</feature>
<dbReference type="EMBL" id="LGCK01000010">
    <property type="protein sequence ID" value="KPL71633.1"/>
    <property type="molecule type" value="Genomic_DNA"/>
</dbReference>
<proteinExistence type="predicted"/>
<evidence type="ECO:0000256" key="1">
    <source>
        <dbReference type="ARBA" id="ARBA00022679"/>
    </source>
</evidence>
<dbReference type="Gene3D" id="3.40.50.2000">
    <property type="entry name" value="Glycogen Phosphorylase B"/>
    <property type="match status" value="2"/>
</dbReference>
<dbReference type="SUPFAM" id="SSF53756">
    <property type="entry name" value="UDP-Glycosyltransferase/glycogen phosphorylase"/>
    <property type="match status" value="1"/>
</dbReference>
<evidence type="ECO:0000259" key="2">
    <source>
        <dbReference type="Pfam" id="PF00534"/>
    </source>
</evidence>
<keyword evidence="5" id="KW-1185">Reference proteome</keyword>
<dbReference type="PANTHER" id="PTHR46401:SF2">
    <property type="entry name" value="GLYCOSYLTRANSFERASE WBBK-RELATED"/>
    <property type="match status" value="1"/>
</dbReference>
<dbReference type="GO" id="GO:0009103">
    <property type="term" value="P:lipopolysaccharide biosynthetic process"/>
    <property type="evidence" value="ECO:0007669"/>
    <property type="project" value="TreeGrafter"/>
</dbReference>
<dbReference type="PANTHER" id="PTHR46401">
    <property type="entry name" value="GLYCOSYLTRANSFERASE WBBK-RELATED"/>
    <property type="match status" value="1"/>
</dbReference>
<dbReference type="Pfam" id="PF00534">
    <property type="entry name" value="Glycos_transf_1"/>
    <property type="match status" value="1"/>
</dbReference>
<dbReference type="CDD" id="cd03801">
    <property type="entry name" value="GT4_PimA-like"/>
    <property type="match status" value="1"/>
</dbReference>
<feature type="domain" description="Glycosyltransferase subfamily 4-like N-terminal" evidence="3">
    <location>
        <begin position="9"/>
        <end position="160"/>
    </location>
</feature>
<evidence type="ECO:0000313" key="5">
    <source>
        <dbReference type="Proteomes" id="UP000050430"/>
    </source>
</evidence>
<dbReference type="STRING" id="229920.ADM99_09120"/>
<gene>
    <name evidence="4" type="ORF">ADM99_09120</name>
</gene>
<evidence type="ECO:0008006" key="6">
    <source>
        <dbReference type="Google" id="ProtNLM"/>
    </source>
</evidence>
<dbReference type="Pfam" id="PF13439">
    <property type="entry name" value="Glyco_transf_4"/>
    <property type="match status" value="1"/>
</dbReference>
<dbReference type="AlphaFoldDB" id="A0A0P6WNL1"/>
<organism evidence="4 5">
    <name type="scientific">Leptolinea tardivitalis</name>
    <dbReference type="NCBI Taxonomy" id="229920"/>
    <lineage>
        <taxon>Bacteria</taxon>
        <taxon>Bacillati</taxon>
        <taxon>Chloroflexota</taxon>
        <taxon>Anaerolineae</taxon>
        <taxon>Anaerolineales</taxon>
        <taxon>Anaerolineaceae</taxon>
        <taxon>Leptolinea</taxon>
    </lineage>
</organism>
<dbReference type="RefSeq" id="WP_062420213.1">
    <property type="nucleotide sequence ID" value="NZ_BBYA01000001.1"/>
</dbReference>
<protein>
    <recommendedName>
        <fullName evidence="6">Glycosyl transferase family 1 domain-containing protein</fullName>
    </recommendedName>
</protein>
<keyword evidence="1" id="KW-0808">Transferase</keyword>
<evidence type="ECO:0000313" key="4">
    <source>
        <dbReference type="EMBL" id="KPL71633.1"/>
    </source>
</evidence>
<evidence type="ECO:0000259" key="3">
    <source>
        <dbReference type="Pfam" id="PF13439"/>
    </source>
</evidence>
<comment type="caution">
    <text evidence="4">The sequence shown here is derived from an EMBL/GenBank/DDBJ whole genome shotgun (WGS) entry which is preliminary data.</text>
</comment>
<accession>A0A0P6WNL1</accession>
<dbReference type="InterPro" id="IPR028098">
    <property type="entry name" value="Glyco_trans_4-like_N"/>
</dbReference>
<dbReference type="OrthoDB" id="9810929at2"/>
<name>A0A0P6WNL1_9CHLR</name>
<reference evidence="4 5" key="1">
    <citation type="submission" date="2015-07" db="EMBL/GenBank/DDBJ databases">
        <title>Genome sequence of Leptolinea tardivitalis DSM 16556.</title>
        <authorList>
            <person name="Hemp J."/>
            <person name="Ward L.M."/>
            <person name="Pace L.A."/>
            <person name="Fischer W.W."/>
        </authorList>
    </citation>
    <scope>NUCLEOTIDE SEQUENCE [LARGE SCALE GENOMIC DNA]</scope>
    <source>
        <strain evidence="4 5">YMTK-2</strain>
    </source>
</reference>
<dbReference type="Proteomes" id="UP000050430">
    <property type="component" value="Unassembled WGS sequence"/>
</dbReference>
<dbReference type="GO" id="GO:0016757">
    <property type="term" value="F:glycosyltransferase activity"/>
    <property type="evidence" value="ECO:0007669"/>
    <property type="project" value="InterPro"/>
</dbReference>
<dbReference type="InterPro" id="IPR001296">
    <property type="entry name" value="Glyco_trans_1"/>
</dbReference>